<dbReference type="InterPro" id="IPR051698">
    <property type="entry name" value="Transposase_11-like"/>
</dbReference>
<comment type="caution">
    <text evidence="2">The sequence shown here is derived from an EMBL/GenBank/DDBJ whole genome shotgun (WGS) entry which is preliminary data.</text>
</comment>
<dbReference type="Proteomes" id="UP000247755">
    <property type="component" value="Unassembled WGS sequence"/>
</dbReference>
<dbReference type="AlphaFoldDB" id="A0A318IB33"/>
<feature type="domain" description="H repeat-associated protein N-terminal" evidence="1">
    <location>
        <begin position="2"/>
        <end position="46"/>
    </location>
</feature>
<evidence type="ECO:0000313" key="2">
    <source>
        <dbReference type="EMBL" id="PXX22061.1"/>
    </source>
</evidence>
<accession>A0A318IB33</accession>
<dbReference type="PANTHER" id="PTHR30298:SF0">
    <property type="entry name" value="PROTEIN YBFL-RELATED"/>
    <property type="match status" value="1"/>
</dbReference>
<dbReference type="EMBL" id="QJJY01000043">
    <property type="protein sequence ID" value="PXX22061.1"/>
    <property type="molecule type" value="Genomic_DNA"/>
</dbReference>
<organism evidence="2 3">
    <name type="scientific">Burkholderia pyrrocinia</name>
    <name type="common">Pseudomonas pyrrocinia</name>
    <dbReference type="NCBI Taxonomy" id="60550"/>
    <lineage>
        <taxon>Bacteria</taxon>
        <taxon>Pseudomonadati</taxon>
        <taxon>Pseudomonadota</taxon>
        <taxon>Betaproteobacteria</taxon>
        <taxon>Burkholderiales</taxon>
        <taxon>Burkholderiaceae</taxon>
        <taxon>Burkholderia</taxon>
        <taxon>Burkholderia cepacia complex</taxon>
    </lineage>
</organism>
<dbReference type="Pfam" id="PF13808">
    <property type="entry name" value="DDE_Tnp_1_assoc"/>
    <property type="match status" value="1"/>
</dbReference>
<evidence type="ECO:0000259" key="1">
    <source>
        <dbReference type="Pfam" id="PF13808"/>
    </source>
</evidence>
<dbReference type="NCBIfam" id="NF033564">
    <property type="entry name" value="transpos_ISAs1"/>
    <property type="match status" value="1"/>
</dbReference>
<dbReference type="InterPro" id="IPR032806">
    <property type="entry name" value="YbfD_N"/>
</dbReference>
<gene>
    <name evidence="2" type="ORF">NA66_104323</name>
</gene>
<proteinExistence type="predicted"/>
<reference evidence="2 3" key="1">
    <citation type="submission" date="2018-05" db="EMBL/GenBank/DDBJ databases">
        <title>Comparative genomics of bacterial root endophytes of switchgrass collected from native prairies over two seasons.</title>
        <authorList>
            <person name="Tang Y."/>
        </authorList>
    </citation>
    <scope>NUCLEOTIDE SEQUENCE [LARGE SCALE GENOMIC DNA]</scope>
    <source>
        <strain evidence="2 3">NFIX32</strain>
    </source>
</reference>
<protein>
    <submittedName>
        <fullName evidence="2">DDE family transposase</fullName>
    </submittedName>
</protein>
<dbReference type="InterPro" id="IPR047647">
    <property type="entry name" value="ISAs1_transpos"/>
</dbReference>
<evidence type="ECO:0000313" key="3">
    <source>
        <dbReference type="Proteomes" id="UP000247755"/>
    </source>
</evidence>
<sequence length="146" mass="16331">MWGEAKLDWQRRHIPLVQGIPSRDTFGRVFAALNQKQCEACSKRWMSGPFPALAGGRSWRLTAGPCVAHATRRARHYGGGLGMALSQVRTAEKSNEITVIPELLDALQLKGAIVTIERRYYVCSLPADAAHLTHVRAHWHIENNLH</sequence>
<dbReference type="PANTHER" id="PTHR30298">
    <property type="entry name" value="H REPEAT-ASSOCIATED PREDICTED TRANSPOSASE"/>
    <property type="match status" value="1"/>
</dbReference>
<name>A0A318IB33_BURPY</name>